<dbReference type="Proteomes" id="UP000331127">
    <property type="component" value="Unassembled WGS sequence"/>
</dbReference>
<keyword evidence="2" id="KW-0001">2Fe-2S</keyword>
<reference evidence="8 9" key="1">
    <citation type="submission" date="2019-10" db="EMBL/GenBank/DDBJ databases">
        <title>Whole genome shotgun sequence of Acrocarpospora macrocephala NBRC 16266.</title>
        <authorList>
            <person name="Ichikawa N."/>
            <person name="Kimura A."/>
            <person name="Kitahashi Y."/>
            <person name="Komaki H."/>
            <person name="Oguchi A."/>
        </authorList>
    </citation>
    <scope>NUCLEOTIDE SEQUENCE [LARGE SCALE GENOMIC DNA]</scope>
    <source>
        <strain evidence="8 9">NBRC 16266</strain>
    </source>
</reference>
<dbReference type="InterPro" id="IPR001041">
    <property type="entry name" value="2Fe-2S_ferredoxin-type"/>
</dbReference>
<comment type="similarity">
    <text evidence="1">Belongs to the adrenodoxin/putidaredoxin family.</text>
</comment>
<dbReference type="SUPFAM" id="SSF54292">
    <property type="entry name" value="2Fe-2S ferredoxin-like"/>
    <property type="match status" value="1"/>
</dbReference>
<dbReference type="RefSeq" id="WP_281356407.1">
    <property type="nucleotide sequence ID" value="NZ_BAAAHL010000004.1"/>
</dbReference>
<gene>
    <name evidence="8" type="primary">fdx</name>
    <name evidence="8" type="ORF">Amac_089000</name>
</gene>
<dbReference type="GO" id="GO:0051537">
    <property type="term" value="F:2 iron, 2 sulfur cluster binding"/>
    <property type="evidence" value="ECO:0007669"/>
    <property type="project" value="UniProtKB-KW"/>
</dbReference>
<dbReference type="GO" id="GO:0005829">
    <property type="term" value="C:cytosol"/>
    <property type="evidence" value="ECO:0007669"/>
    <property type="project" value="TreeGrafter"/>
</dbReference>
<accession>A0A5M3X8Y9</accession>
<dbReference type="PANTHER" id="PTHR23426">
    <property type="entry name" value="FERREDOXIN/ADRENODOXIN"/>
    <property type="match status" value="1"/>
</dbReference>
<evidence type="ECO:0000256" key="4">
    <source>
        <dbReference type="ARBA" id="ARBA00023004"/>
    </source>
</evidence>
<evidence type="ECO:0000256" key="2">
    <source>
        <dbReference type="ARBA" id="ARBA00022714"/>
    </source>
</evidence>
<keyword evidence="9" id="KW-1185">Reference proteome</keyword>
<evidence type="ECO:0000256" key="5">
    <source>
        <dbReference type="ARBA" id="ARBA00023014"/>
    </source>
</evidence>
<comment type="caution">
    <text evidence="8">The sequence shown here is derived from an EMBL/GenBank/DDBJ whole genome shotgun (WGS) entry which is preliminary data.</text>
</comment>
<dbReference type="GO" id="GO:0046872">
    <property type="term" value="F:metal ion binding"/>
    <property type="evidence" value="ECO:0007669"/>
    <property type="project" value="UniProtKB-KW"/>
</dbReference>
<dbReference type="GO" id="GO:0009055">
    <property type="term" value="F:electron transfer activity"/>
    <property type="evidence" value="ECO:0007669"/>
    <property type="project" value="TreeGrafter"/>
</dbReference>
<organism evidence="8 9">
    <name type="scientific">Acrocarpospora macrocephala</name>
    <dbReference type="NCBI Taxonomy" id="150177"/>
    <lineage>
        <taxon>Bacteria</taxon>
        <taxon>Bacillati</taxon>
        <taxon>Actinomycetota</taxon>
        <taxon>Actinomycetes</taxon>
        <taxon>Streptosporangiales</taxon>
        <taxon>Streptosporangiaceae</taxon>
        <taxon>Acrocarpospora</taxon>
    </lineage>
</organism>
<keyword evidence="4" id="KW-0408">Iron</keyword>
<comment type="cofactor">
    <cofactor evidence="6">
        <name>[2Fe-2S] cluster</name>
        <dbReference type="ChEBI" id="CHEBI:190135"/>
    </cofactor>
</comment>
<dbReference type="PROSITE" id="PS51085">
    <property type="entry name" value="2FE2S_FER_2"/>
    <property type="match status" value="1"/>
</dbReference>
<sequence>MIYVQANGHRQVTDIQPGESVMSNAIAHGIEGIVGECGGFLSCASCHVYVVGTLDGLPPLGDLEDAMLEGTAAPRRDSSRLGCQLFIEPPRDGVEIEVPPAQ</sequence>
<dbReference type="EMBL" id="BLAE01000073">
    <property type="protein sequence ID" value="GES15303.1"/>
    <property type="molecule type" value="Genomic_DNA"/>
</dbReference>
<dbReference type="InterPro" id="IPR036010">
    <property type="entry name" value="2Fe-2S_ferredoxin-like_sf"/>
</dbReference>
<evidence type="ECO:0000256" key="6">
    <source>
        <dbReference type="ARBA" id="ARBA00034078"/>
    </source>
</evidence>
<evidence type="ECO:0000256" key="3">
    <source>
        <dbReference type="ARBA" id="ARBA00022723"/>
    </source>
</evidence>
<evidence type="ECO:0000256" key="1">
    <source>
        <dbReference type="ARBA" id="ARBA00010914"/>
    </source>
</evidence>
<dbReference type="Gene3D" id="3.10.20.30">
    <property type="match status" value="1"/>
</dbReference>
<dbReference type="InterPro" id="IPR001055">
    <property type="entry name" value="Adrenodoxin-like"/>
</dbReference>
<dbReference type="Pfam" id="PF00111">
    <property type="entry name" value="Fer2"/>
    <property type="match status" value="1"/>
</dbReference>
<dbReference type="CDD" id="cd00207">
    <property type="entry name" value="fer2"/>
    <property type="match status" value="1"/>
</dbReference>
<keyword evidence="3" id="KW-0479">Metal-binding</keyword>
<dbReference type="PANTHER" id="PTHR23426:SF65">
    <property type="entry name" value="FERREDOXIN-2, MITOCHONDRIAL"/>
    <property type="match status" value="1"/>
</dbReference>
<dbReference type="GO" id="GO:0140647">
    <property type="term" value="P:P450-containing electron transport chain"/>
    <property type="evidence" value="ECO:0007669"/>
    <property type="project" value="InterPro"/>
</dbReference>
<evidence type="ECO:0000313" key="9">
    <source>
        <dbReference type="Proteomes" id="UP000331127"/>
    </source>
</evidence>
<protein>
    <submittedName>
        <fullName evidence="8">Ferredoxin</fullName>
    </submittedName>
</protein>
<proteinExistence type="inferred from homology"/>
<feature type="domain" description="2Fe-2S ferredoxin-type" evidence="7">
    <location>
        <begin position="1"/>
        <end position="102"/>
    </location>
</feature>
<keyword evidence="5" id="KW-0411">Iron-sulfur</keyword>
<dbReference type="AlphaFoldDB" id="A0A5M3X8Y9"/>
<name>A0A5M3X8Y9_9ACTN</name>
<evidence type="ECO:0000313" key="8">
    <source>
        <dbReference type="EMBL" id="GES15303.1"/>
    </source>
</evidence>
<dbReference type="PRINTS" id="PR00355">
    <property type="entry name" value="ADRENODOXIN"/>
</dbReference>
<evidence type="ECO:0000259" key="7">
    <source>
        <dbReference type="PROSITE" id="PS51085"/>
    </source>
</evidence>
<dbReference type="InterPro" id="IPR012675">
    <property type="entry name" value="Beta-grasp_dom_sf"/>
</dbReference>